<dbReference type="SMART" id="SM00267">
    <property type="entry name" value="GGDEF"/>
    <property type="match status" value="1"/>
</dbReference>
<evidence type="ECO:0000259" key="2">
    <source>
        <dbReference type="PROSITE" id="PS50113"/>
    </source>
</evidence>
<feature type="domain" description="EAL" evidence="3">
    <location>
        <begin position="720"/>
        <end position="974"/>
    </location>
</feature>
<dbReference type="InterPro" id="IPR001633">
    <property type="entry name" value="EAL_dom"/>
</dbReference>
<dbReference type="InterPro" id="IPR001610">
    <property type="entry name" value="PAC"/>
</dbReference>
<dbReference type="PROSITE" id="PS50883">
    <property type="entry name" value="EAL"/>
    <property type="match status" value="1"/>
</dbReference>
<dbReference type="CDD" id="cd01949">
    <property type="entry name" value="GGDEF"/>
    <property type="match status" value="1"/>
</dbReference>
<dbReference type="EMBL" id="AP024202">
    <property type="protein sequence ID" value="BCN93692.1"/>
    <property type="molecule type" value="Genomic_DNA"/>
</dbReference>
<feature type="domain" description="GGDEF" evidence="4">
    <location>
        <begin position="578"/>
        <end position="711"/>
    </location>
</feature>
<dbReference type="PROSITE" id="PS50112">
    <property type="entry name" value="PAS"/>
    <property type="match status" value="1"/>
</dbReference>
<dbReference type="NCBIfam" id="TIGR00254">
    <property type="entry name" value="GGDEF"/>
    <property type="match status" value="1"/>
</dbReference>
<dbReference type="InterPro" id="IPR052155">
    <property type="entry name" value="Biofilm_reg_signaling"/>
</dbReference>
<dbReference type="Gene3D" id="3.30.450.20">
    <property type="entry name" value="PAS domain"/>
    <property type="match status" value="4"/>
</dbReference>
<dbReference type="PROSITE" id="PS50887">
    <property type="entry name" value="GGDEF"/>
    <property type="match status" value="1"/>
</dbReference>
<dbReference type="InterPro" id="IPR035919">
    <property type="entry name" value="EAL_sf"/>
</dbReference>
<keyword evidence="6" id="KW-1185">Reference proteome</keyword>
<dbReference type="CDD" id="cd01948">
    <property type="entry name" value="EAL"/>
    <property type="match status" value="1"/>
</dbReference>
<protein>
    <submittedName>
        <fullName evidence="5">Uncharacterized protein</fullName>
    </submittedName>
</protein>
<dbReference type="Pfam" id="PF08447">
    <property type="entry name" value="PAS_3"/>
    <property type="match status" value="1"/>
</dbReference>
<evidence type="ECO:0000259" key="1">
    <source>
        <dbReference type="PROSITE" id="PS50112"/>
    </source>
</evidence>
<dbReference type="SUPFAM" id="SSF141868">
    <property type="entry name" value="EAL domain-like"/>
    <property type="match status" value="1"/>
</dbReference>
<dbReference type="InterPro" id="IPR035965">
    <property type="entry name" value="PAS-like_dom_sf"/>
</dbReference>
<dbReference type="PROSITE" id="PS50113">
    <property type="entry name" value="PAC"/>
    <property type="match status" value="2"/>
</dbReference>
<dbReference type="InterPro" id="IPR000014">
    <property type="entry name" value="PAS"/>
</dbReference>
<dbReference type="Pfam" id="PF00990">
    <property type="entry name" value="GGDEF"/>
    <property type="match status" value="1"/>
</dbReference>
<sequence length="976" mass="111948">MSLFVEEVDLETIQKVLSLFPNPVTLNRRRVDENGEEYDEILYVNPEFTQSIGYNQQDIPTDRDWFTIAYPDKSYQHFIFQEWFAELKQARRDNQTLLGIPARVTCKDGSEKWFQITSHIESNIADNCHLVVFVEIDTPEELVLELQAKSELLIQKNERLKSSELALRETQKNAQIGSWEVDLIDGSLSWSEEMFTIYGEDPKSFQPSMDDFYSRLGRDDVKHIQKEMQLLLTTGEPRQTIVNVTKSDNSYLTLQIFGKAIFDEHGTPIKLFGSTIDITRKTQLQKENDELARLIRVAQQELYIVDYETDQYLYVNDSASSNTGYSVEELLSFSVYDLNPFLTPENVQGLKTAGKNLDKMKNVSVHRRKDGSYYPVHGTLQRINYRNRPCYAVFDADISDLKDAEQALQNQFNLLQNIVNNVPVRIFWKDIDGRYLGANKLFLEDAQLASLDELIGKTDKEMPWAATDGDAYRIDDLAVMTSRTPKLHFEEEQTNEEGETIVLSTSKVPLENAHGEVIGILGTYEDISERRRIENTLVEQQNILHYQAHHDSLTNLPNRLLLQDRLKHAIFQANRNDNQFALLFIDLDHFKQINDSMGHEVGDLVLKEVASRLQNSIRKSDTLARLGGDEFTIVMEDIEHVRDISLLAQKIINITKEAFLINNDTFYLSSSVGISIYPSDAENAESLLKYADAAMYRAKDNGRDNFQFYTEDMTQVAFEHVAMQASLRQAILNNEFEVYYQPQINALENKIIGMEALVRWKHPSLGIVTPDKFIPIAEETGMIVDLDRLVMKSAMKQWSIWYSQGLNPGVLSINLAVKQVQKADFIDFLQNCILHTQCRAEWLTLELTESDIMKNLEAMKQVLVQVKSLGIGIAIDDFGTGYSSLAYLKRLPVSKLKIDRSFIKDLPEDDEDSTIARIIIMMAKNLGIDVLAEGVETSEQRDFLLESGCAHIQGFFYSRPMPNEETLKYIQQWNQD</sequence>
<reference evidence="5" key="1">
    <citation type="journal article" date="2022" name="Arch. Microbiol.">
        <title>Thiomicrorhabdus immobilis sp. nov., a mesophilic sulfur-oxidizing bacterium isolated from sediment of a brackish lake in northern Japan.</title>
        <authorList>
            <person name="Kojima H."/>
            <person name="Mochizuki J."/>
            <person name="Kanda M."/>
            <person name="Watanabe T."/>
            <person name="Fukui M."/>
        </authorList>
    </citation>
    <scope>NUCLEOTIDE SEQUENCE</scope>
    <source>
        <strain evidence="5">Am19</strain>
    </source>
</reference>
<dbReference type="InterPro" id="IPR000160">
    <property type="entry name" value="GGDEF_dom"/>
</dbReference>
<dbReference type="SMART" id="SM00052">
    <property type="entry name" value="EAL"/>
    <property type="match status" value="1"/>
</dbReference>
<name>A0ABN6D0L2_9GAMM</name>
<organism evidence="5 6">
    <name type="scientific">Thiomicrorhabdus immobilis</name>
    <dbReference type="NCBI Taxonomy" id="2791037"/>
    <lineage>
        <taxon>Bacteria</taxon>
        <taxon>Pseudomonadati</taxon>
        <taxon>Pseudomonadota</taxon>
        <taxon>Gammaproteobacteria</taxon>
        <taxon>Thiotrichales</taxon>
        <taxon>Piscirickettsiaceae</taxon>
        <taxon>Thiomicrorhabdus</taxon>
    </lineage>
</organism>
<dbReference type="RefSeq" id="WP_237261001.1">
    <property type="nucleotide sequence ID" value="NZ_AP024202.1"/>
</dbReference>
<evidence type="ECO:0000259" key="4">
    <source>
        <dbReference type="PROSITE" id="PS50887"/>
    </source>
</evidence>
<feature type="domain" description="PAC" evidence="2">
    <location>
        <begin position="487"/>
        <end position="539"/>
    </location>
</feature>
<dbReference type="InterPro" id="IPR029787">
    <property type="entry name" value="Nucleotide_cyclase"/>
</dbReference>
<dbReference type="Gene3D" id="3.20.20.450">
    <property type="entry name" value="EAL domain"/>
    <property type="match status" value="1"/>
</dbReference>
<accession>A0ABN6D0L2</accession>
<dbReference type="InterPro" id="IPR000700">
    <property type="entry name" value="PAS-assoc_C"/>
</dbReference>
<dbReference type="SMART" id="SM00086">
    <property type="entry name" value="PAC"/>
    <property type="match status" value="4"/>
</dbReference>
<evidence type="ECO:0000313" key="5">
    <source>
        <dbReference type="EMBL" id="BCN93692.1"/>
    </source>
</evidence>
<dbReference type="InterPro" id="IPR013656">
    <property type="entry name" value="PAS_4"/>
</dbReference>
<dbReference type="Pfam" id="PF13426">
    <property type="entry name" value="PAS_9"/>
    <property type="match status" value="1"/>
</dbReference>
<dbReference type="PANTHER" id="PTHR44757:SF2">
    <property type="entry name" value="BIOFILM ARCHITECTURE MAINTENANCE PROTEIN MBAA"/>
    <property type="match status" value="1"/>
</dbReference>
<dbReference type="Proteomes" id="UP001054820">
    <property type="component" value="Chromosome"/>
</dbReference>
<dbReference type="SUPFAM" id="SSF55785">
    <property type="entry name" value="PYP-like sensor domain (PAS domain)"/>
    <property type="match status" value="4"/>
</dbReference>
<gene>
    <name evidence="5" type="ORF">THMIRHAM_14770</name>
</gene>
<proteinExistence type="predicted"/>
<feature type="domain" description="PAC" evidence="2">
    <location>
        <begin position="238"/>
        <end position="290"/>
    </location>
</feature>
<feature type="domain" description="PAS" evidence="1">
    <location>
        <begin position="287"/>
        <end position="364"/>
    </location>
</feature>
<dbReference type="Gene3D" id="3.30.70.270">
    <property type="match status" value="1"/>
</dbReference>
<evidence type="ECO:0000259" key="3">
    <source>
        <dbReference type="PROSITE" id="PS50883"/>
    </source>
</evidence>
<dbReference type="InterPro" id="IPR043128">
    <property type="entry name" value="Rev_trsase/Diguanyl_cyclase"/>
</dbReference>
<dbReference type="NCBIfam" id="TIGR00229">
    <property type="entry name" value="sensory_box"/>
    <property type="match status" value="2"/>
</dbReference>
<dbReference type="SUPFAM" id="SSF55073">
    <property type="entry name" value="Nucleotide cyclase"/>
    <property type="match status" value="1"/>
</dbReference>
<dbReference type="InterPro" id="IPR013655">
    <property type="entry name" value="PAS_fold_3"/>
</dbReference>
<dbReference type="Pfam" id="PF00563">
    <property type="entry name" value="EAL"/>
    <property type="match status" value="1"/>
</dbReference>
<dbReference type="CDD" id="cd00130">
    <property type="entry name" value="PAS"/>
    <property type="match status" value="2"/>
</dbReference>
<dbReference type="PANTHER" id="PTHR44757">
    <property type="entry name" value="DIGUANYLATE CYCLASE DGCP"/>
    <property type="match status" value="1"/>
</dbReference>
<evidence type="ECO:0000313" key="6">
    <source>
        <dbReference type="Proteomes" id="UP001054820"/>
    </source>
</evidence>
<dbReference type="Pfam" id="PF08448">
    <property type="entry name" value="PAS_4"/>
    <property type="match status" value="1"/>
</dbReference>